<accession>A0AAV3ZX27</accession>
<reference evidence="2 3" key="1">
    <citation type="journal article" date="2021" name="Elife">
        <title>Chloroplast acquisition without the gene transfer in kleptoplastic sea slugs, Plakobranchus ocellatus.</title>
        <authorList>
            <person name="Maeda T."/>
            <person name="Takahashi S."/>
            <person name="Yoshida T."/>
            <person name="Shimamura S."/>
            <person name="Takaki Y."/>
            <person name="Nagai Y."/>
            <person name="Toyoda A."/>
            <person name="Suzuki Y."/>
            <person name="Arimoto A."/>
            <person name="Ishii H."/>
            <person name="Satoh N."/>
            <person name="Nishiyama T."/>
            <person name="Hasebe M."/>
            <person name="Maruyama T."/>
            <person name="Minagawa J."/>
            <person name="Obokata J."/>
            <person name="Shigenobu S."/>
        </authorList>
    </citation>
    <scope>NUCLEOTIDE SEQUENCE [LARGE SCALE GENOMIC DNA]</scope>
</reference>
<keyword evidence="3" id="KW-1185">Reference proteome</keyword>
<proteinExistence type="predicted"/>
<keyword evidence="1" id="KW-1133">Transmembrane helix</keyword>
<evidence type="ECO:0000313" key="2">
    <source>
        <dbReference type="EMBL" id="GFN99407.1"/>
    </source>
</evidence>
<organism evidence="2 3">
    <name type="scientific">Plakobranchus ocellatus</name>
    <dbReference type="NCBI Taxonomy" id="259542"/>
    <lineage>
        <taxon>Eukaryota</taxon>
        <taxon>Metazoa</taxon>
        <taxon>Spiralia</taxon>
        <taxon>Lophotrochozoa</taxon>
        <taxon>Mollusca</taxon>
        <taxon>Gastropoda</taxon>
        <taxon>Heterobranchia</taxon>
        <taxon>Euthyneura</taxon>
        <taxon>Panpulmonata</taxon>
        <taxon>Sacoglossa</taxon>
        <taxon>Placobranchoidea</taxon>
        <taxon>Plakobranchidae</taxon>
        <taxon>Plakobranchus</taxon>
    </lineage>
</organism>
<comment type="caution">
    <text evidence="2">The sequence shown here is derived from an EMBL/GenBank/DDBJ whole genome shotgun (WGS) entry which is preliminary data.</text>
</comment>
<keyword evidence="1" id="KW-0472">Membrane</keyword>
<name>A0AAV3ZX27_9GAST</name>
<dbReference type="EMBL" id="BLXT01003003">
    <property type="protein sequence ID" value="GFN99407.1"/>
    <property type="molecule type" value="Genomic_DNA"/>
</dbReference>
<feature type="transmembrane region" description="Helical" evidence="1">
    <location>
        <begin position="218"/>
        <end position="240"/>
    </location>
</feature>
<sequence length="330" mass="37029">MRYYYRTARRGKICVGDKILILLPFVSKKLLMQWKGPSDHPTVCWLLTLMITVSTLMEKRRLACQSLKKYITRGAVSNEAPVDDGRMPAMSLAVVEESSGYEVLPELADLDSKEQVENLKLGDELLTEQRRELKELASCRVQKLQCGPQAYGPGCKLSCSPFCVKNLCDSRKGKCLIGCTHGFEPANCDFAGIKEKGPYKKDSNITDSFDDPLHLRMLIVVSIVATVIIFVLSLGIFFVADISGHKAFFAKRNAQRDHHLGQMDLNFYNFDNIRSQEIVSPLRSTSWGSNICDAGDDVQSISNDNSFDVSFSFVSDTDDDNLQRWKESVV</sequence>
<evidence type="ECO:0000313" key="3">
    <source>
        <dbReference type="Proteomes" id="UP000735302"/>
    </source>
</evidence>
<evidence type="ECO:0000256" key="1">
    <source>
        <dbReference type="SAM" id="Phobius"/>
    </source>
</evidence>
<keyword evidence="1" id="KW-0812">Transmembrane</keyword>
<protein>
    <submittedName>
        <fullName evidence="2">Uncharacterized protein</fullName>
    </submittedName>
</protein>
<gene>
    <name evidence="2" type="ORF">PoB_002591300</name>
</gene>
<dbReference type="AlphaFoldDB" id="A0AAV3ZX27"/>
<dbReference type="Proteomes" id="UP000735302">
    <property type="component" value="Unassembled WGS sequence"/>
</dbReference>